<protein>
    <recommendedName>
        <fullName evidence="3">DNA polymerase III delta N-terminal domain-containing protein</fullName>
    </recommendedName>
</protein>
<dbReference type="Proteomes" id="UP000181992">
    <property type="component" value="Unassembled WGS sequence"/>
</dbReference>
<evidence type="ECO:0008006" key="3">
    <source>
        <dbReference type="Google" id="ProtNLM"/>
    </source>
</evidence>
<name>A0A1J4V7G2_9BACT</name>
<dbReference type="SUPFAM" id="SSF48019">
    <property type="entry name" value="post-AAA+ oligomerization domain-like"/>
    <property type="match status" value="1"/>
</dbReference>
<gene>
    <name evidence="1" type="ORF">AUJ77_03715</name>
</gene>
<dbReference type="GO" id="GO:0006260">
    <property type="term" value="P:DNA replication"/>
    <property type="evidence" value="ECO:0007669"/>
    <property type="project" value="InterPro"/>
</dbReference>
<reference evidence="1 2" key="1">
    <citation type="journal article" date="2016" name="Environ. Microbiol.">
        <title>Genomic resolution of a cold subsurface aquifer community provides metabolic insights for novel microbes adapted to high CO concentrations.</title>
        <authorList>
            <person name="Probst A.J."/>
            <person name="Castelle C.J."/>
            <person name="Singh A."/>
            <person name="Brown C.T."/>
            <person name="Anantharaman K."/>
            <person name="Sharon I."/>
            <person name="Hug L.A."/>
            <person name="Burstein D."/>
            <person name="Emerson J.B."/>
            <person name="Thomas B.C."/>
            <person name="Banfield J.F."/>
        </authorList>
    </citation>
    <scope>NUCLEOTIDE SEQUENCE [LARGE SCALE GENOMIC DNA]</scope>
    <source>
        <strain evidence="1">CG1_02_43_90</strain>
    </source>
</reference>
<dbReference type="AlphaFoldDB" id="A0A1J4V7G2"/>
<comment type="caution">
    <text evidence="1">The sequence shown here is derived from an EMBL/GenBank/DDBJ whole genome shotgun (WGS) entry which is preliminary data.</text>
</comment>
<organism evidence="1 2">
    <name type="scientific">Candidatus Nomurabacteria bacterium CG1_02_43_90</name>
    <dbReference type="NCBI Taxonomy" id="1805281"/>
    <lineage>
        <taxon>Bacteria</taxon>
        <taxon>Candidatus Nomuraibacteriota</taxon>
    </lineage>
</organism>
<accession>A0A1J4V7G2</accession>
<sequence>MLHIIYGNERGKSRARFRVLRNEALKKCGTEYVVQEGSISHSFFEEATASQGLFGETTLFVFDNVFFLKEDQEILKGNIDALVASPNHFLIFELEFNKETITDLIKTPAILEEYSAKKPDTRPAFNVFSLGDALGKRNKKDLWVLYQGAITAGFEPEEICNTLFWAVKNMALMKDTPVGKDRGVSHFVASKARGFAKNYSQKEIEDLSRTLVTSYHEAHRGGEPMEVALERFILTL</sequence>
<dbReference type="InterPro" id="IPR008921">
    <property type="entry name" value="DNA_pol3_clamp-load_cplx_C"/>
</dbReference>
<evidence type="ECO:0000313" key="1">
    <source>
        <dbReference type="EMBL" id="OIO30215.1"/>
    </source>
</evidence>
<dbReference type="EMBL" id="MNVN01000022">
    <property type="protein sequence ID" value="OIO30215.1"/>
    <property type="molecule type" value="Genomic_DNA"/>
</dbReference>
<dbReference type="STRING" id="1805281.AUJ77_03715"/>
<proteinExistence type="predicted"/>
<evidence type="ECO:0000313" key="2">
    <source>
        <dbReference type="Proteomes" id="UP000181992"/>
    </source>
</evidence>
<dbReference type="GO" id="GO:0003677">
    <property type="term" value="F:DNA binding"/>
    <property type="evidence" value="ECO:0007669"/>
    <property type="project" value="InterPro"/>
</dbReference>
<dbReference type="Gene3D" id="1.20.272.10">
    <property type="match status" value="1"/>
</dbReference>